<dbReference type="SUPFAM" id="SSF51161">
    <property type="entry name" value="Trimeric LpxA-like enzymes"/>
    <property type="match status" value="1"/>
</dbReference>
<evidence type="ECO:0000256" key="2">
    <source>
        <dbReference type="ARBA" id="ARBA00023315"/>
    </source>
</evidence>
<dbReference type="EMBL" id="PRDK01000001">
    <property type="protein sequence ID" value="MBE8712582.1"/>
    <property type="molecule type" value="Genomic_DNA"/>
</dbReference>
<evidence type="ECO:0000256" key="1">
    <source>
        <dbReference type="ARBA" id="ARBA00022679"/>
    </source>
</evidence>
<evidence type="ECO:0000313" key="4">
    <source>
        <dbReference type="Proteomes" id="UP000616201"/>
    </source>
</evidence>
<dbReference type="InterPro" id="IPR011004">
    <property type="entry name" value="Trimer_LpxA-like_sf"/>
</dbReference>
<dbReference type="RefSeq" id="WP_196934913.1">
    <property type="nucleotide sequence ID" value="NZ_MU158698.1"/>
</dbReference>
<keyword evidence="1 3" id="KW-0808">Transferase</keyword>
<reference evidence="3" key="1">
    <citation type="submission" date="2018-02" db="EMBL/GenBank/DDBJ databases">
        <authorList>
            <person name="Vasarhelyi B.M."/>
            <person name="Deshmukh S."/>
            <person name="Balint B."/>
            <person name="Kukolya J."/>
        </authorList>
    </citation>
    <scope>NUCLEOTIDE SEQUENCE</scope>
    <source>
        <strain evidence="3">KB22</strain>
    </source>
</reference>
<proteinExistence type="predicted"/>
<evidence type="ECO:0000313" key="3">
    <source>
        <dbReference type="EMBL" id="MBE8712582.1"/>
    </source>
</evidence>
<protein>
    <submittedName>
        <fullName evidence="3">Transferase</fullName>
    </submittedName>
</protein>
<dbReference type="GO" id="GO:0016746">
    <property type="term" value="F:acyltransferase activity"/>
    <property type="evidence" value="ECO:0007669"/>
    <property type="project" value="UniProtKB-KW"/>
</dbReference>
<dbReference type="PANTHER" id="PTHR43584">
    <property type="entry name" value="NUCLEOTIDYL TRANSFERASE"/>
    <property type="match status" value="1"/>
</dbReference>
<dbReference type="InterPro" id="IPR050065">
    <property type="entry name" value="GlmU-like"/>
</dbReference>
<keyword evidence="4" id="KW-1185">Reference proteome</keyword>
<dbReference type="Proteomes" id="UP000616201">
    <property type="component" value="Unassembled WGS sequence"/>
</dbReference>
<dbReference type="NCBIfam" id="TIGR03991">
    <property type="entry name" value="alt_bact_glmU"/>
    <property type="match status" value="1"/>
</dbReference>
<dbReference type="InterPro" id="IPR023917">
    <property type="entry name" value="Bifunctiontional_GlmU_bac-type"/>
</dbReference>
<comment type="caution">
    <text evidence="3">The sequence shown here is derived from an EMBL/GenBank/DDBJ whole genome shotgun (WGS) entry which is preliminary data.</text>
</comment>
<dbReference type="PANTHER" id="PTHR43584:SF8">
    <property type="entry name" value="N-ACETYLMURAMATE ALPHA-1-PHOSPHATE URIDYLYLTRANSFERASE"/>
    <property type="match status" value="1"/>
</dbReference>
<organism evidence="3 4">
    <name type="scientific">Sphingobacterium hungaricum</name>
    <dbReference type="NCBI Taxonomy" id="2082723"/>
    <lineage>
        <taxon>Bacteria</taxon>
        <taxon>Pseudomonadati</taxon>
        <taxon>Bacteroidota</taxon>
        <taxon>Sphingobacteriia</taxon>
        <taxon>Sphingobacteriales</taxon>
        <taxon>Sphingobacteriaceae</taxon>
        <taxon>Sphingobacterium</taxon>
    </lineage>
</organism>
<keyword evidence="2" id="KW-0012">Acyltransferase</keyword>
<dbReference type="AlphaFoldDB" id="A0A928UTR8"/>
<sequence>MKIPIRLAYRDFLRSFIVMSVEIVLFDRAPWRSNLLPLVATRPVGNLRVGILTLDEKWSRLFQTNSSFLTEDYLQNAFIAPNSQSNEFLVIRADFLPSPEFVEALTQLKISEVLVFQNEWLAYRTDRKEFPNAENLLDSFTKVDFEGEVKRIEHPEHIFLYNAEQIKLDFELITNARSSKDISATNVVLGNDLFVEENVSMENCSLNTTSGPIYIGKNAVIEEGSFLKGPIAIGEGSKVKMGSKIYPNVTVGNGSTIAGEVNNTVIWGDSAKGHDGYLGCAVIGQYCNFGAGSTNSNLRNDWKTVTLYSYTEQNFRDTHLLKCGMIMGDFSFCGIQSSFTTGTVIGAGVQLALLEYVPRFVSDFTWLTNQKDELYDWQKFVNMLERRGKATGNFLNEEKTLILKAVFEQAKENRKEFKSTLK</sequence>
<dbReference type="Pfam" id="PF13562">
    <property type="entry name" value="NTP_transf_4"/>
    <property type="match status" value="1"/>
</dbReference>
<accession>A0A928UTR8</accession>
<name>A0A928UTR8_9SPHI</name>
<dbReference type="GO" id="GO:0016779">
    <property type="term" value="F:nucleotidyltransferase activity"/>
    <property type="evidence" value="ECO:0007669"/>
    <property type="project" value="UniProtKB-ARBA"/>
</dbReference>
<gene>
    <name evidence="3" type="ORF">C4F49_02655</name>
</gene>
<dbReference type="Gene3D" id="2.160.10.10">
    <property type="entry name" value="Hexapeptide repeat proteins"/>
    <property type="match status" value="1"/>
</dbReference>